<protein>
    <submittedName>
        <fullName evidence="2">Uncharacterized protein</fullName>
    </submittedName>
</protein>
<feature type="transmembrane region" description="Helical" evidence="1">
    <location>
        <begin position="15"/>
        <end position="36"/>
    </location>
</feature>
<dbReference type="EMBL" id="JBFPJR010000004">
    <property type="protein sequence ID" value="MEX0426566.1"/>
    <property type="molecule type" value="Genomic_DNA"/>
</dbReference>
<keyword evidence="1" id="KW-0472">Membrane</keyword>
<dbReference type="RefSeq" id="WP_367991290.1">
    <property type="nucleotide sequence ID" value="NZ_JBFPJR010000004.1"/>
</dbReference>
<name>A0ABV3SUF0_9ACTN</name>
<sequence length="160" mass="16547">MSTQAPREDGPDYRLLVLAAIVPVLVIAAILVRVIANRPHDSNAHPATLTLNVPAQAPTTPCGTPDASALAAQASAVEATVTSIDGSTVTFQPKRFFRGSAERVQLRQLGDATPSALQLPTFEQGRTYLLAAGSDGTLAGCGLSGPESSSLEKLYTSAFG</sequence>
<evidence type="ECO:0000313" key="2">
    <source>
        <dbReference type="EMBL" id="MEX0426566.1"/>
    </source>
</evidence>
<evidence type="ECO:0000313" key="3">
    <source>
        <dbReference type="Proteomes" id="UP001556631"/>
    </source>
</evidence>
<keyword evidence="1" id="KW-1133">Transmembrane helix</keyword>
<accession>A0ABV3SUF0</accession>
<keyword evidence="3" id="KW-1185">Reference proteome</keyword>
<gene>
    <name evidence="2" type="ORF">AB3X52_02965</name>
</gene>
<evidence type="ECO:0000256" key="1">
    <source>
        <dbReference type="SAM" id="Phobius"/>
    </source>
</evidence>
<dbReference type="Proteomes" id="UP001556631">
    <property type="component" value="Unassembled WGS sequence"/>
</dbReference>
<organism evidence="2 3">
    <name type="scientific">Nocardioides eburneus</name>
    <dbReference type="NCBI Taxonomy" id="3231482"/>
    <lineage>
        <taxon>Bacteria</taxon>
        <taxon>Bacillati</taxon>
        <taxon>Actinomycetota</taxon>
        <taxon>Actinomycetes</taxon>
        <taxon>Propionibacteriales</taxon>
        <taxon>Nocardioidaceae</taxon>
        <taxon>Nocardioides</taxon>
    </lineage>
</organism>
<reference evidence="2 3" key="1">
    <citation type="submission" date="2024-07" db="EMBL/GenBank/DDBJ databases">
        <authorList>
            <person name="Lee S."/>
            <person name="Kang M."/>
        </authorList>
    </citation>
    <scope>NUCLEOTIDE SEQUENCE [LARGE SCALE GENOMIC DNA]</scope>
    <source>
        <strain evidence="2 3">DS6</strain>
    </source>
</reference>
<proteinExistence type="predicted"/>
<comment type="caution">
    <text evidence="2">The sequence shown here is derived from an EMBL/GenBank/DDBJ whole genome shotgun (WGS) entry which is preliminary data.</text>
</comment>
<keyword evidence="1" id="KW-0812">Transmembrane</keyword>